<reference evidence="2" key="1">
    <citation type="submission" date="2021-08" db="EMBL/GenBank/DDBJ databases">
        <title>Comparative analyses of Brucepasteria parasyntrophica and Teretinema zuelzerae.</title>
        <authorList>
            <person name="Song Y."/>
            <person name="Brune A."/>
        </authorList>
    </citation>
    <scope>NUCLEOTIDE SEQUENCE</scope>
    <source>
        <strain evidence="2">DSM 1903</strain>
    </source>
</reference>
<evidence type="ECO:0000313" key="2">
    <source>
        <dbReference type="EMBL" id="MCD1654124.1"/>
    </source>
</evidence>
<dbReference type="SUPFAM" id="SSF53850">
    <property type="entry name" value="Periplasmic binding protein-like II"/>
    <property type="match status" value="1"/>
</dbReference>
<organism evidence="2 3">
    <name type="scientific">Teretinema zuelzerae</name>
    <dbReference type="NCBI Taxonomy" id="156"/>
    <lineage>
        <taxon>Bacteria</taxon>
        <taxon>Pseudomonadati</taxon>
        <taxon>Spirochaetota</taxon>
        <taxon>Spirochaetia</taxon>
        <taxon>Spirochaetales</taxon>
        <taxon>Treponemataceae</taxon>
        <taxon>Teretinema</taxon>
    </lineage>
</organism>
<feature type="chain" id="PRO_5041979491" description="Solute-binding protein family 3/N-terminal domain-containing protein" evidence="1">
    <location>
        <begin position="26"/>
        <end position="270"/>
    </location>
</feature>
<feature type="signal peptide" evidence="1">
    <location>
        <begin position="1"/>
        <end position="25"/>
    </location>
</feature>
<name>A0AAE3EIG9_9SPIR</name>
<dbReference type="Proteomes" id="UP001198163">
    <property type="component" value="Unassembled WGS sequence"/>
</dbReference>
<gene>
    <name evidence="2" type="ORF">K7J14_05345</name>
</gene>
<evidence type="ECO:0000313" key="3">
    <source>
        <dbReference type="Proteomes" id="UP001198163"/>
    </source>
</evidence>
<protein>
    <recommendedName>
        <fullName evidence="4">Solute-binding protein family 3/N-terminal domain-containing protein</fullName>
    </recommendedName>
</protein>
<dbReference type="EMBL" id="JAINWA010000001">
    <property type="protein sequence ID" value="MCD1654124.1"/>
    <property type="molecule type" value="Genomic_DNA"/>
</dbReference>
<comment type="caution">
    <text evidence="2">The sequence shown here is derived from an EMBL/GenBank/DDBJ whole genome shotgun (WGS) entry which is preliminary data.</text>
</comment>
<keyword evidence="1" id="KW-0732">Signal</keyword>
<accession>A0AAE3EIG9</accession>
<proteinExistence type="predicted"/>
<evidence type="ECO:0008006" key="4">
    <source>
        <dbReference type="Google" id="ProtNLM"/>
    </source>
</evidence>
<keyword evidence="3" id="KW-1185">Reference proteome</keyword>
<dbReference type="AlphaFoldDB" id="A0AAE3EIG9"/>
<sequence length="270" mass="30241">MRIIGFRTAALCFIFACASFFPAFAEKGTVKLRLAGSPVALEYISLLLTRALEAQGYSVKIDNLGYIPTTRLEVMLKDGDVSAYILGETPERMEKFLPVRVSCTDNLMGHRILFIRPEDQPLYDTVKTLEDFKALGKTAGMGEAWGDVLIWRKNGLAVQTQPGEWKHLYNMVAAGGRGVDYLSRGAQEMAAEWREHPELAVEKNLVFVYPRDHLVFVTPREPGLHALLEKALQEAESSGLIRDLALDFYGSVYEPPVNLKERIIIPLELP</sequence>
<dbReference type="RefSeq" id="WP_230754025.1">
    <property type="nucleotide sequence ID" value="NZ_JAINWA010000001.1"/>
</dbReference>
<evidence type="ECO:0000256" key="1">
    <source>
        <dbReference type="SAM" id="SignalP"/>
    </source>
</evidence>